<protein>
    <recommendedName>
        <fullName evidence="3">Sce7726 family protein</fullName>
    </recommendedName>
</protein>
<dbReference type="RefSeq" id="WP_124784637.1">
    <property type="nucleotide sequence ID" value="NZ_CP034171.1"/>
</dbReference>
<dbReference type="Proteomes" id="UP000282297">
    <property type="component" value="Chromosome"/>
</dbReference>
<evidence type="ECO:0008006" key="3">
    <source>
        <dbReference type="Google" id="ProtNLM"/>
    </source>
</evidence>
<sequence length="247" mass="29002">MDYSVLARSYKTLSYEKELREMYCTFRNNPEFSALSKHELTLLINDDIFQNYNGEQVLKYKIAKEFINGQYVAAFEVKVKSSRTDFLVINGDTKSFEIKSKIDTLQRLAKQTADYGNVFEYNTVLIDKCHLSKVIKALPEFYGIWYYEGDEKIIFREASYSPNINSREQLSLFNKKELTTAFSTASIQTILNTHDAYAINCALKNMLKKRYNDRWSFIQDNFEKIVPIDLQFFFNTNVDPQIIYNIN</sequence>
<dbReference type="NCBIfam" id="NF033832">
    <property type="entry name" value="sce7726_fam"/>
    <property type="match status" value="1"/>
</dbReference>
<evidence type="ECO:0000313" key="1">
    <source>
        <dbReference type="EMBL" id="AZI20433.1"/>
    </source>
</evidence>
<accession>A0A3G8WIV2</accession>
<organism evidence="1 2">
    <name type="scientific">Chryseobacterium taklimakanense</name>
    <dbReference type="NCBI Taxonomy" id="536441"/>
    <lineage>
        <taxon>Bacteria</taxon>
        <taxon>Pseudomonadati</taxon>
        <taxon>Bacteroidota</taxon>
        <taxon>Flavobacteriia</taxon>
        <taxon>Flavobacteriales</taxon>
        <taxon>Weeksellaceae</taxon>
        <taxon>Chryseobacterium group</taxon>
        <taxon>Chryseobacterium</taxon>
    </lineage>
</organism>
<dbReference type="EMBL" id="CP034171">
    <property type="protein sequence ID" value="AZI20433.1"/>
    <property type="molecule type" value="Genomic_DNA"/>
</dbReference>
<evidence type="ECO:0000313" key="2">
    <source>
        <dbReference type="Proteomes" id="UP000282297"/>
    </source>
</evidence>
<gene>
    <name evidence="1" type="ORF">EIH08_06665</name>
</gene>
<reference evidence="2" key="1">
    <citation type="submission" date="2018-11" db="EMBL/GenBank/DDBJ databases">
        <title>Proposal to divide the Flavobacteriaceae and reorganize its genera based on Amino Acid Identity values calculated from whole genome sequences.</title>
        <authorList>
            <person name="Nicholson A.C."/>
            <person name="Gulvik C.A."/>
            <person name="Whitney A.M."/>
            <person name="Humrighouse B.W."/>
            <person name="Bell M."/>
            <person name="Holmes B."/>
            <person name="Steigerwalt A.B."/>
            <person name="Villarma A."/>
            <person name="Sheth M."/>
            <person name="Batra D."/>
            <person name="Pryor J."/>
            <person name="Bernardet J.-F."/>
            <person name="Hugo C."/>
            <person name="Kampfer P."/>
            <person name="Newman J.D."/>
            <person name="McQuiston J.R."/>
        </authorList>
    </citation>
    <scope>NUCLEOTIDE SEQUENCE [LARGE SCALE GENOMIC DNA]</scope>
    <source>
        <strain evidence="2">H4753</strain>
    </source>
</reference>
<dbReference type="InterPro" id="IPR047729">
    <property type="entry name" value="Sce7726-like"/>
</dbReference>
<name>A0A3G8WIV2_9FLAO</name>
<proteinExistence type="predicted"/>
<dbReference type="AlphaFoldDB" id="A0A3G8WIV2"/>